<sequence>LTRRSSDLEVPEPEPRTALICVMPAACWAMSALSTPGTSRTAASTASASSCVRTWAGSETPAGKDSPRRSAAAMASGSTRNWSAWSRPVSMR</sequence>
<evidence type="ECO:0000256" key="1">
    <source>
        <dbReference type="SAM" id="MobiDB-lite"/>
    </source>
</evidence>
<feature type="non-terminal residue" evidence="2">
    <location>
        <position position="1"/>
    </location>
</feature>
<reference evidence="2" key="1">
    <citation type="submission" date="2020-02" db="EMBL/GenBank/DDBJ databases">
        <authorList>
            <person name="Meier V. D."/>
        </authorList>
    </citation>
    <scope>NUCLEOTIDE SEQUENCE</scope>
    <source>
        <strain evidence="2">AVDCRST_MAG60</strain>
    </source>
</reference>
<dbReference type="AlphaFoldDB" id="A0A6J4P5F0"/>
<proteinExistence type="predicted"/>
<organism evidence="2">
    <name type="scientific">uncultured Nocardioides sp</name>
    <dbReference type="NCBI Taxonomy" id="198441"/>
    <lineage>
        <taxon>Bacteria</taxon>
        <taxon>Bacillati</taxon>
        <taxon>Actinomycetota</taxon>
        <taxon>Actinomycetes</taxon>
        <taxon>Propionibacteriales</taxon>
        <taxon>Nocardioidaceae</taxon>
        <taxon>Nocardioides</taxon>
        <taxon>environmental samples</taxon>
    </lineage>
</organism>
<name>A0A6J4P5F0_9ACTN</name>
<feature type="non-terminal residue" evidence="2">
    <location>
        <position position="92"/>
    </location>
</feature>
<feature type="region of interest" description="Disordered" evidence="1">
    <location>
        <begin position="36"/>
        <end position="92"/>
    </location>
</feature>
<dbReference type="EMBL" id="CADCUN010000264">
    <property type="protein sequence ID" value="CAA9406719.1"/>
    <property type="molecule type" value="Genomic_DNA"/>
</dbReference>
<feature type="compositionally biased region" description="Low complexity" evidence="1">
    <location>
        <begin position="36"/>
        <end position="50"/>
    </location>
</feature>
<evidence type="ECO:0000313" key="2">
    <source>
        <dbReference type="EMBL" id="CAA9406719.1"/>
    </source>
</evidence>
<gene>
    <name evidence="2" type="ORF">AVDCRST_MAG60-2407</name>
</gene>
<accession>A0A6J4P5F0</accession>
<protein>
    <submittedName>
        <fullName evidence="2">Uncharacterized protein</fullName>
    </submittedName>
</protein>